<reference evidence="2" key="1">
    <citation type="submission" date="2021-01" db="EMBL/GenBank/DDBJ databases">
        <title>Whole genome shotgun sequence of Actinoplanes cyaneus NBRC 14990.</title>
        <authorList>
            <person name="Komaki H."/>
            <person name="Tamura T."/>
        </authorList>
    </citation>
    <scope>NUCLEOTIDE SEQUENCE</scope>
    <source>
        <strain evidence="2">NBRC 14990</strain>
    </source>
</reference>
<protein>
    <recommendedName>
        <fullName evidence="1">STAS domain-containing protein</fullName>
    </recommendedName>
</protein>
<dbReference type="PANTHER" id="PTHR33495:SF2">
    <property type="entry name" value="ANTI-SIGMA FACTOR ANTAGONIST TM_1081-RELATED"/>
    <property type="match status" value="1"/>
</dbReference>
<dbReference type="PROSITE" id="PS50801">
    <property type="entry name" value="STAS"/>
    <property type="match status" value="1"/>
</dbReference>
<dbReference type="GO" id="GO:0043856">
    <property type="term" value="F:anti-sigma factor antagonist activity"/>
    <property type="evidence" value="ECO:0007669"/>
    <property type="project" value="TreeGrafter"/>
</dbReference>
<dbReference type="SUPFAM" id="SSF52091">
    <property type="entry name" value="SpoIIaa-like"/>
    <property type="match status" value="1"/>
</dbReference>
<dbReference type="Gene3D" id="3.30.750.24">
    <property type="entry name" value="STAS domain"/>
    <property type="match status" value="1"/>
</dbReference>
<sequence length="113" mass="11751">MGPLSVSVDRGTLCLALNGDIDFVNSGPITQAIREAVLQGRPTLVRVDVAEVSFLDSSGLGALVAALRVATDCGAVFRVERPNANVYGQFEIAGLVEMFGLADGDGGRGCARR</sequence>
<name>A0A919IMQ3_9ACTN</name>
<dbReference type="AlphaFoldDB" id="A0A919IMQ3"/>
<proteinExistence type="predicted"/>
<accession>A0A919IMQ3</accession>
<dbReference type="InterPro" id="IPR036513">
    <property type="entry name" value="STAS_dom_sf"/>
</dbReference>
<dbReference type="Pfam" id="PF01740">
    <property type="entry name" value="STAS"/>
    <property type="match status" value="1"/>
</dbReference>
<feature type="domain" description="STAS" evidence="1">
    <location>
        <begin position="2"/>
        <end position="113"/>
    </location>
</feature>
<evidence type="ECO:0000259" key="1">
    <source>
        <dbReference type="PROSITE" id="PS50801"/>
    </source>
</evidence>
<keyword evidence="3" id="KW-1185">Reference proteome</keyword>
<comment type="caution">
    <text evidence="2">The sequence shown here is derived from an EMBL/GenBank/DDBJ whole genome shotgun (WGS) entry which is preliminary data.</text>
</comment>
<evidence type="ECO:0000313" key="3">
    <source>
        <dbReference type="Proteomes" id="UP000619479"/>
    </source>
</evidence>
<dbReference type="InterPro" id="IPR002645">
    <property type="entry name" value="STAS_dom"/>
</dbReference>
<gene>
    <name evidence="2" type="ORF">Acy02nite_60740</name>
</gene>
<dbReference type="EMBL" id="BOMH01000045">
    <property type="protein sequence ID" value="GID68193.1"/>
    <property type="molecule type" value="Genomic_DNA"/>
</dbReference>
<dbReference type="Proteomes" id="UP000619479">
    <property type="component" value="Unassembled WGS sequence"/>
</dbReference>
<dbReference type="CDD" id="cd07043">
    <property type="entry name" value="STAS_anti-anti-sigma_factors"/>
    <property type="match status" value="1"/>
</dbReference>
<dbReference type="RefSeq" id="WP_203746940.1">
    <property type="nucleotide sequence ID" value="NZ_BAAAUC010000055.1"/>
</dbReference>
<dbReference type="PANTHER" id="PTHR33495">
    <property type="entry name" value="ANTI-SIGMA FACTOR ANTAGONIST TM_1081-RELATED-RELATED"/>
    <property type="match status" value="1"/>
</dbReference>
<evidence type="ECO:0000313" key="2">
    <source>
        <dbReference type="EMBL" id="GID68193.1"/>
    </source>
</evidence>
<organism evidence="2 3">
    <name type="scientific">Actinoplanes cyaneus</name>
    <dbReference type="NCBI Taxonomy" id="52696"/>
    <lineage>
        <taxon>Bacteria</taxon>
        <taxon>Bacillati</taxon>
        <taxon>Actinomycetota</taxon>
        <taxon>Actinomycetes</taxon>
        <taxon>Micromonosporales</taxon>
        <taxon>Micromonosporaceae</taxon>
        <taxon>Actinoplanes</taxon>
    </lineage>
</organism>